<dbReference type="InterPro" id="IPR044925">
    <property type="entry name" value="His-Me_finger_sf"/>
</dbReference>
<keyword evidence="3" id="KW-1185">Reference proteome</keyword>
<dbReference type="Pfam" id="PF02945">
    <property type="entry name" value="Endonuclease_7"/>
    <property type="match status" value="1"/>
</dbReference>
<name>A0A8K0KGZ0_LADFU</name>
<accession>A0A8K0KGZ0</accession>
<evidence type="ECO:0000256" key="1">
    <source>
        <dbReference type="SAM" id="MobiDB-lite"/>
    </source>
</evidence>
<dbReference type="AlphaFoldDB" id="A0A8K0KGZ0"/>
<dbReference type="PANTHER" id="PTHR31511">
    <property type="entry name" value="PROTEIN CBG23764"/>
    <property type="match status" value="1"/>
</dbReference>
<dbReference type="InterPro" id="IPR004211">
    <property type="entry name" value="Endonuclease_7"/>
</dbReference>
<sequence>MCKRCLTSYTDETKLEKHQELCRGTGEPSKIVLPDETEKTLKFTHVNHSFRVPYVIYADFESILFKIEGCESNPTHSYSRAYEKHEAYSFCYVMVTPEGFEKPILYRGENAAKIFISRMKEEAEKIAVRYRNIVPMTPLTAAQEESFRMEVDCHICSKPLGDDRVMDHCHLMGKFRGAVHFNCNLQYKIPNFLPIFIHNFSGYDSHFMITELGYDSKRINLIPNLEEIYITFSKLIDEKFSFRFMSSSLFNLVNNLPIDKFNCTKSFFGNLWILIQRKGVYPYDYTDSWKKLSEKCLPPKENFFNRLMDSDISDDDNAHATTVWDAFECKTLGDNRFSPIAPSEAKKTKRDALDELVPRGSEIEVPSSPKPSTDTATSEPQWPATTSGSKSRPSSLRLYGILNIRASAKDLSNKLYLN</sequence>
<protein>
    <recommendedName>
        <fullName evidence="4">DNA-directed DNA polymerase</fullName>
    </recommendedName>
</protein>
<dbReference type="PANTHER" id="PTHR31511:SF12">
    <property type="entry name" value="RHO TERMINATION FACTOR N-TERMINAL DOMAIN-CONTAINING PROTEIN"/>
    <property type="match status" value="1"/>
</dbReference>
<gene>
    <name evidence="2" type="ORF">J437_LFUL017341</name>
</gene>
<feature type="region of interest" description="Disordered" evidence="1">
    <location>
        <begin position="357"/>
        <end position="394"/>
    </location>
</feature>
<organism evidence="2 3">
    <name type="scientific">Ladona fulva</name>
    <name type="common">Scarce chaser dragonfly</name>
    <name type="synonym">Libellula fulva</name>
    <dbReference type="NCBI Taxonomy" id="123851"/>
    <lineage>
        <taxon>Eukaryota</taxon>
        <taxon>Metazoa</taxon>
        <taxon>Ecdysozoa</taxon>
        <taxon>Arthropoda</taxon>
        <taxon>Hexapoda</taxon>
        <taxon>Insecta</taxon>
        <taxon>Pterygota</taxon>
        <taxon>Palaeoptera</taxon>
        <taxon>Odonata</taxon>
        <taxon>Epiprocta</taxon>
        <taxon>Anisoptera</taxon>
        <taxon>Libelluloidea</taxon>
        <taxon>Libellulidae</taxon>
        <taxon>Ladona</taxon>
    </lineage>
</organism>
<evidence type="ECO:0008006" key="4">
    <source>
        <dbReference type="Google" id="ProtNLM"/>
    </source>
</evidence>
<dbReference type="SUPFAM" id="SSF54060">
    <property type="entry name" value="His-Me finger endonucleases"/>
    <property type="match status" value="1"/>
</dbReference>
<reference evidence="2" key="2">
    <citation type="submission" date="2017-10" db="EMBL/GenBank/DDBJ databases">
        <title>Ladona fulva Genome sequencing and assembly.</title>
        <authorList>
            <person name="Murali S."/>
            <person name="Richards S."/>
            <person name="Bandaranaike D."/>
            <person name="Bellair M."/>
            <person name="Blankenburg K."/>
            <person name="Chao H."/>
            <person name="Dinh H."/>
            <person name="Doddapaneni H."/>
            <person name="Dugan-Rocha S."/>
            <person name="Elkadiri S."/>
            <person name="Gnanaolivu R."/>
            <person name="Hernandez B."/>
            <person name="Skinner E."/>
            <person name="Javaid M."/>
            <person name="Lee S."/>
            <person name="Li M."/>
            <person name="Ming W."/>
            <person name="Munidasa M."/>
            <person name="Muniz J."/>
            <person name="Nguyen L."/>
            <person name="Hughes D."/>
            <person name="Osuji N."/>
            <person name="Pu L.-L."/>
            <person name="Puazo M."/>
            <person name="Qu C."/>
            <person name="Quiroz J."/>
            <person name="Raj R."/>
            <person name="Weissenberger G."/>
            <person name="Xin Y."/>
            <person name="Zou X."/>
            <person name="Han Y."/>
            <person name="Worley K."/>
            <person name="Muzny D."/>
            <person name="Gibbs R."/>
        </authorList>
    </citation>
    <scope>NUCLEOTIDE SEQUENCE</scope>
    <source>
        <strain evidence="2">Sampled in the wild</strain>
    </source>
</reference>
<feature type="compositionally biased region" description="Polar residues" evidence="1">
    <location>
        <begin position="370"/>
        <end position="394"/>
    </location>
</feature>
<dbReference type="Gene3D" id="3.40.1800.10">
    <property type="entry name" value="His-Me finger endonucleases"/>
    <property type="match status" value="1"/>
</dbReference>
<reference evidence="2" key="1">
    <citation type="submission" date="2013-04" db="EMBL/GenBank/DDBJ databases">
        <authorList>
            <person name="Qu J."/>
            <person name="Murali S.C."/>
            <person name="Bandaranaike D."/>
            <person name="Bellair M."/>
            <person name="Blankenburg K."/>
            <person name="Chao H."/>
            <person name="Dinh H."/>
            <person name="Doddapaneni H."/>
            <person name="Downs B."/>
            <person name="Dugan-Rocha S."/>
            <person name="Elkadiri S."/>
            <person name="Gnanaolivu R.D."/>
            <person name="Hernandez B."/>
            <person name="Javaid M."/>
            <person name="Jayaseelan J.C."/>
            <person name="Lee S."/>
            <person name="Li M."/>
            <person name="Ming W."/>
            <person name="Munidasa M."/>
            <person name="Muniz J."/>
            <person name="Nguyen L."/>
            <person name="Ongeri F."/>
            <person name="Osuji N."/>
            <person name="Pu L.-L."/>
            <person name="Puazo M."/>
            <person name="Qu C."/>
            <person name="Quiroz J."/>
            <person name="Raj R."/>
            <person name="Weissenberger G."/>
            <person name="Xin Y."/>
            <person name="Zou X."/>
            <person name="Han Y."/>
            <person name="Richards S."/>
            <person name="Worley K."/>
            <person name="Muzny D."/>
            <person name="Gibbs R."/>
        </authorList>
    </citation>
    <scope>NUCLEOTIDE SEQUENCE</scope>
    <source>
        <strain evidence="2">Sampled in the wild</strain>
    </source>
</reference>
<evidence type="ECO:0000313" key="3">
    <source>
        <dbReference type="Proteomes" id="UP000792457"/>
    </source>
</evidence>
<comment type="caution">
    <text evidence="2">The sequence shown here is derived from an EMBL/GenBank/DDBJ whole genome shotgun (WGS) entry which is preliminary data.</text>
</comment>
<proteinExistence type="predicted"/>
<dbReference type="InterPro" id="IPR038563">
    <property type="entry name" value="Endonuclease_7_sf"/>
</dbReference>
<dbReference type="Proteomes" id="UP000792457">
    <property type="component" value="Unassembled WGS sequence"/>
</dbReference>
<dbReference type="EMBL" id="KZ308870">
    <property type="protein sequence ID" value="KAG8235044.1"/>
    <property type="molecule type" value="Genomic_DNA"/>
</dbReference>
<evidence type="ECO:0000313" key="2">
    <source>
        <dbReference type="EMBL" id="KAG8235044.1"/>
    </source>
</evidence>
<dbReference type="OrthoDB" id="414982at2759"/>